<name>A0ABR6ZKC0_9BURK</name>
<keyword evidence="2" id="KW-0812">Transmembrane</keyword>
<keyword evidence="2" id="KW-1133">Transmembrane helix</keyword>
<feature type="transmembrane region" description="Helical" evidence="2">
    <location>
        <begin position="150"/>
        <end position="174"/>
    </location>
</feature>
<gene>
    <name evidence="4" type="ORF">H8L32_02400</name>
</gene>
<evidence type="ECO:0000259" key="3">
    <source>
        <dbReference type="Pfam" id="PF01433"/>
    </source>
</evidence>
<protein>
    <recommendedName>
        <fullName evidence="3">Peptidase M1 membrane alanine aminopeptidase domain-containing protein</fullName>
    </recommendedName>
</protein>
<accession>A0ABR6ZKC0</accession>
<feature type="domain" description="Peptidase M1 membrane alanine aminopeptidase" evidence="3">
    <location>
        <begin position="876"/>
        <end position="1059"/>
    </location>
</feature>
<dbReference type="Proteomes" id="UP000650424">
    <property type="component" value="Unassembled WGS sequence"/>
</dbReference>
<dbReference type="Gene3D" id="1.10.390.10">
    <property type="entry name" value="Neutral Protease Domain 2"/>
    <property type="match status" value="1"/>
</dbReference>
<reference evidence="4 5" key="1">
    <citation type="submission" date="2020-08" db="EMBL/GenBank/DDBJ databases">
        <title>Novel species isolated from subtropical streams in China.</title>
        <authorList>
            <person name="Lu H."/>
        </authorList>
    </citation>
    <scope>NUCLEOTIDE SEQUENCE [LARGE SCALE GENOMIC DNA]</scope>
    <source>
        <strain evidence="4 5">CY18W</strain>
    </source>
</reference>
<dbReference type="SUPFAM" id="SSF55486">
    <property type="entry name" value="Metalloproteases ('zincins'), catalytic domain"/>
    <property type="match status" value="1"/>
</dbReference>
<evidence type="ECO:0000313" key="5">
    <source>
        <dbReference type="Proteomes" id="UP000650424"/>
    </source>
</evidence>
<dbReference type="RefSeq" id="WP_186945552.1">
    <property type="nucleotide sequence ID" value="NZ_JACOGF010000001.1"/>
</dbReference>
<feature type="transmembrane region" description="Helical" evidence="2">
    <location>
        <begin position="481"/>
        <end position="502"/>
    </location>
</feature>
<feature type="transmembrane region" description="Helical" evidence="2">
    <location>
        <begin position="450"/>
        <end position="469"/>
    </location>
</feature>
<sequence>MLTILLFELRQKCRSLSSYVYFLIFFSLAMLWMAAAGGTFASASIDFGGKVFINSPVAVFQSITFLAYLGTSTVAAIMGQATHQDVEHHTWHFFYSAPISKFQYLAGRFLGSLLSLLIIFSGLGLGAWLGCYLPGIEAVRLGAIHPAAYFLPYVYSVLPNFMIFGAIFFTLATLGKRMMPVYVSSVVLIIGYMIARSLMRDIDNKTLAALLDPFGSAAVSNLTEYWSIADKNSRQLSLEGMFLINRLLWGGAGLISLAFCYWRFDFKAISTAEKQKKKKEKEKVSTHTAPTNQAMLVNLPKVIPVFSSSRNWKLLLAESWLNLRESVKNVYFIVVLLSGVLFMFAVSSSVTKMFGTSTYPVTYAVLEFLGGTFSLFMLIITTFYAGELVWRERDARIAQLLDALPVPGWLPFTAKLSALILMQGIMLLVLMVCGMLIQTLKGYTNYEIGLYVHQLFLVQWPEYALIAVLAMSLQAIVNHKYLAYFLMIVYYIALIALPALGIEHPMLRYATVPSTVYSDMNGYGHSLALSRWYLLYWSGAGLILIACSLLMWVRGTTTAFSHRLRMASLSINVGNSGLMLGGTALFLFAGTAIFYFSNILTPYKSQYEKQAENATFEKNYKQYATQPQPRITDVKLNVDIYPETRTAQIKGDYQLINRSNTAIQEIFIMESDDARIIQMKLDAPHEPRIQDKKVGFYSYQLRQALQPGEKLKLHFEIEFAPKNFLGMSSGDTVMYNGSFFNSTLTPHIGYQPALELSDDKARRKHGLPEKERMAERDDPKALSNSYIANDADWINFDAVVSTSADQMAIAPGSLKREWQENGRRYYHYAPEQAILNFYAFLSGRYEVKRAQWKDIAIEIDYHKGHAYNLDRMIKSVQNSLDYYTTNFGPYQHKLVRIVEFPRYATFAQAFPNTIPYSESIGFIAHVDDKDPLEVDYPFYVTAHEVAHQWWAHQVISGNSKGSTVLVETLAQYSALMVMKHTYGEAAMRRFLKFELDRYLKGRSQERKKELPLAFNESQNYIHYAKGSLAMYLLQDQIGEDKVNQALRTVIAQYANQGAPYPSSAALVDALRKTAPADKQGLITDLFESIILFENRAMTATAKPLPDGQYEVALHVTSNKLKADELGVEKEVPLQDWMDIGVDDKDGKPLLRERKLINQKAMDFKMIVKGVPAKAGIDPDNKYIDRKPSDNMIKLDMLPK</sequence>
<feature type="transmembrane region" description="Helical" evidence="2">
    <location>
        <begin position="20"/>
        <end position="45"/>
    </location>
</feature>
<comment type="caution">
    <text evidence="4">The sequence shown here is derived from an EMBL/GenBank/DDBJ whole genome shotgun (WGS) entry which is preliminary data.</text>
</comment>
<feature type="transmembrane region" description="Helical" evidence="2">
    <location>
        <begin position="247"/>
        <end position="264"/>
    </location>
</feature>
<feature type="transmembrane region" description="Helical" evidence="2">
    <location>
        <begin position="418"/>
        <end position="438"/>
    </location>
</feature>
<feature type="transmembrane region" description="Helical" evidence="2">
    <location>
        <begin position="109"/>
        <end position="130"/>
    </location>
</feature>
<feature type="transmembrane region" description="Helical" evidence="2">
    <location>
        <begin position="573"/>
        <end position="596"/>
    </location>
</feature>
<evidence type="ECO:0000313" key="4">
    <source>
        <dbReference type="EMBL" id="MBC3916327.1"/>
    </source>
</evidence>
<dbReference type="Pfam" id="PF01433">
    <property type="entry name" value="Peptidase_M1"/>
    <property type="match status" value="1"/>
</dbReference>
<dbReference type="InterPro" id="IPR014782">
    <property type="entry name" value="Peptidase_M1_dom"/>
</dbReference>
<keyword evidence="2" id="KW-0472">Membrane</keyword>
<feature type="transmembrane region" description="Helical" evidence="2">
    <location>
        <begin position="363"/>
        <end position="386"/>
    </location>
</feature>
<feature type="transmembrane region" description="Helical" evidence="2">
    <location>
        <begin position="534"/>
        <end position="553"/>
    </location>
</feature>
<organism evidence="4 5">
    <name type="scientific">Undibacterium hunanense</name>
    <dbReference type="NCBI Taxonomy" id="2762292"/>
    <lineage>
        <taxon>Bacteria</taxon>
        <taxon>Pseudomonadati</taxon>
        <taxon>Pseudomonadota</taxon>
        <taxon>Betaproteobacteria</taxon>
        <taxon>Burkholderiales</taxon>
        <taxon>Oxalobacteraceae</taxon>
        <taxon>Undibacterium</taxon>
    </lineage>
</organism>
<feature type="transmembrane region" description="Helical" evidence="2">
    <location>
        <begin position="330"/>
        <end position="351"/>
    </location>
</feature>
<dbReference type="EMBL" id="JACOGF010000001">
    <property type="protein sequence ID" value="MBC3916327.1"/>
    <property type="molecule type" value="Genomic_DNA"/>
</dbReference>
<proteinExistence type="predicted"/>
<evidence type="ECO:0000256" key="1">
    <source>
        <dbReference type="SAM" id="MobiDB-lite"/>
    </source>
</evidence>
<keyword evidence="5" id="KW-1185">Reference proteome</keyword>
<feature type="transmembrane region" description="Helical" evidence="2">
    <location>
        <begin position="57"/>
        <end position="78"/>
    </location>
</feature>
<feature type="transmembrane region" description="Helical" evidence="2">
    <location>
        <begin position="181"/>
        <end position="199"/>
    </location>
</feature>
<feature type="region of interest" description="Disordered" evidence="1">
    <location>
        <begin position="759"/>
        <end position="778"/>
    </location>
</feature>
<evidence type="ECO:0000256" key="2">
    <source>
        <dbReference type="SAM" id="Phobius"/>
    </source>
</evidence>
<dbReference type="InterPro" id="IPR027268">
    <property type="entry name" value="Peptidase_M4/M1_CTD_sf"/>
</dbReference>